<proteinExistence type="predicted"/>
<dbReference type="AlphaFoldDB" id="A0A7W2I7U1"/>
<evidence type="ECO:0000313" key="2">
    <source>
        <dbReference type="EMBL" id="MBA5606861.1"/>
    </source>
</evidence>
<reference evidence="2 3" key="1">
    <citation type="submission" date="2020-07" db="EMBL/GenBank/DDBJ databases">
        <title>Novel species isolated from subtropical streams in China.</title>
        <authorList>
            <person name="Lu H."/>
        </authorList>
    </citation>
    <scope>NUCLEOTIDE SEQUENCE [LARGE SCALE GENOMIC DNA]</scope>
    <source>
        <strain evidence="2 3">FT3S</strain>
    </source>
</reference>
<feature type="compositionally biased region" description="Basic and acidic residues" evidence="1">
    <location>
        <begin position="1"/>
        <end position="22"/>
    </location>
</feature>
<feature type="region of interest" description="Disordered" evidence="1">
    <location>
        <begin position="1"/>
        <end position="30"/>
    </location>
</feature>
<gene>
    <name evidence="2" type="ORF">H3H36_16010</name>
</gene>
<dbReference type="Proteomes" id="UP000566711">
    <property type="component" value="Unassembled WGS sequence"/>
</dbReference>
<keyword evidence="3" id="KW-1185">Reference proteome</keyword>
<dbReference type="EMBL" id="JACEZS010000013">
    <property type="protein sequence ID" value="MBA5606861.1"/>
    <property type="molecule type" value="Genomic_DNA"/>
</dbReference>
<protein>
    <submittedName>
        <fullName evidence="2">Uncharacterized protein</fullName>
    </submittedName>
</protein>
<dbReference type="RefSeq" id="WP_182219093.1">
    <property type="nucleotide sequence ID" value="NZ_JACEZS010000013.1"/>
</dbReference>
<name>A0A7W2I7U1_9BURK</name>
<evidence type="ECO:0000313" key="3">
    <source>
        <dbReference type="Proteomes" id="UP000566711"/>
    </source>
</evidence>
<evidence type="ECO:0000256" key="1">
    <source>
        <dbReference type="SAM" id="MobiDB-lite"/>
    </source>
</evidence>
<organism evidence="2 3">
    <name type="scientific">Rugamonas fusca</name>
    <dbReference type="NCBI Taxonomy" id="2758568"/>
    <lineage>
        <taxon>Bacteria</taxon>
        <taxon>Pseudomonadati</taxon>
        <taxon>Pseudomonadota</taxon>
        <taxon>Betaproteobacteria</taxon>
        <taxon>Burkholderiales</taxon>
        <taxon>Oxalobacteraceae</taxon>
        <taxon>Telluria group</taxon>
        <taxon>Rugamonas</taxon>
    </lineage>
</organism>
<accession>A0A7W2I7U1</accession>
<sequence>MEKVKQPSKEQVRQYMEQRRAANDPPPSMDEIRRQLGWQMIVLPPLPDWKVA</sequence>
<comment type="caution">
    <text evidence="2">The sequence shown here is derived from an EMBL/GenBank/DDBJ whole genome shotgun (WGS) entry which is preliminary data.</text>
</comment>